<feature type="binding site" evidence="5">
    <location>
        <position position="100"/>
    </location>
    <ligand>
        <name>Zn(2+)</name>
        <dbReference type="ChEBI" id="CHEBI:29105"/>
    </ligand>
</feature>
<dbReference type="PANTHER" id="PTHR42742:SF3">
    <property type="entry name" value="FRUCTOKINASE"/>
    <property type="match status" value="1"/>
</dbReference>
<evidence type="ECO:0000256" key="2">
    <source>
        <dbReference type="ARBA" id="ARBA00022833"/>
    </source>
</evidence>
<comment type="cofactor">
    <cofactor evidence="5">
        <name>Zn(2+)</name>
        <dbReference type="ChEBI" id="CHEBI:29105"/>
    </cofactor>
    <text evidence="5">Binds 1 zinc ion per subunit.</text>
</comment>
<evidence type="ECO:0000256" key="6">
    <source>
        <dbReference type="PIRSR" id="PIRSR036894-2"/>
    </source>
</evidence>
<evidence type="ECO:0000259" key="7">
    <source>
        <dbReference type="Pfam" id="PF20511"/>
    </source>
</evidence>
<dbReference type="InterPro" id="IPR046457">
    <property type="entry name" value="PMI_typeI_cat"/>
</dbReference>
<dbReference type="GO" id="GO:0008270">
    <property type="term" value="F:zinc ion binding"/>
    <property type="evidence" value="ECO:0007669"/>
    <property type="project" value="InterPro"/>
</dbReference>
<feature type="domain" description="Mannose-6-phosphate isomerase cupin" evidence="8">
    <location>
        <begin position="237"/>
        <end position="307"/>
    </location>
</feature>
<dbReference type="CDD" id="cd07010">
    <property type="entry name" value="cupin_PMI_type_I_N_bac"/>
    <property type="match status" value="1"/>
</dbReference>
<keyword evidence="9" id="KW-0413">Isomerase</keyword>
<dbReference type="InterPro" id="IPR011051">
    <property type="entry name" value="RmlC_Cupin_sf"/>
</dbReference>
<accession>A0A840V9E1</accession>
<dbReference type="Pfam" id="PF21621">
    <property type="entry name" value="MPI_cupin_dom"/>
    <property type="match status" value="1"/>
</dbReference>
<gene>
    <name evidence="9" type="ORF">HNR46_001554</name>
</gene>
<name>A0A840V9E1_9BACT</name>
<feature type="binding site" evidence="5">
    <location>
        <position position="174"/>
    </location>
    <ligand>
        <name>Zn(2+)</name>
        <dbReference type="ChEBI" id="CHEBI:29105"/>
    </ligand>
</feature>
<evidence type="ECO:0000313" key="10">
    <source>
        <dbReference type="Proteomes" id="UP000557717"/>
    </source>
</evidence>
<reference evidence="9 10" key="1">
    <citation type="submission" date="2020-08" db="EMBL/GenBank/DDBJ databases">
        <title>Genomic Encyclopedia of Type Strains, Phase IV (KMG-IV): sequencing the most valuable type-strain genomes for metagenomic binning, comparative biology and taxonomic classification.</title>
        <authorList>
            <person name="Goeker M."/>
        </authorList>
    </citation>
    <scope>NUCLEOTIDE SEQUENCE [LARGE SCALE GENOMIC DNA]</scope>
    <source>
        <strain evidence="9 10">YC6886</strain>
    </source>
</reference>
<protein>
    <recommendedName>
        <fullName evidence="3">Phosphohexomutase</fullName>
    </recommendedName>
    <alternativeName>
        <fullName evidence="4">Phosphomannose isomerase</fullName>
    </alternativeName>
</protein>
<dbReference type="SUPFAM" id="SSF51182">
    <property type="entry name" value="RmlC-like cupins"/>
    <property type="match status" value="1"/>
</dbReference>
<dbReference type="GO" id="GO:0004476">
    <property type="term" value="F:mannose-6-phosphate isomerase activity"/>
    <property type="evidence" value="ECO:0007669"/>
    <property type="project" value="InterPro"/>
</dbReference>
<keyword evidence="2 5" id="KW-0862">Zinc</keyword>
<dbReference type="InterPro" id="IPR051804">
    <property type="entry name" value="Carb_Metab_Reg_Kinase/Isom"/>
</dbReference>
<evidence type="ECO:0000256" key="4">
    <source>
        <dbReference type="ARBA" id="ARBA00030762"/>
    </source>
</evidence>
<feature type="binding site" evidence="5">
    <location>
        <position position="116"/>
    </location>
    <ligand>
        <name>Zn(2+)</name>
        <dbReference type="ChEBI" id="CHEBI:29105"/>
    </ligand>
</feature>
<evidence type="ECO:0000259" key="8">
    <source>
        <dbReference type="Pfam" id="PF21621"/>
    </source>
</evidence>
<organism evidence="9 10">
    <name type="scientific">Haloferula luteola</name>
    <dbReference type="NCBI Taxonomy" id="595692"/>
    <lineage>
        <taxon>Bacteria</taxon>
        <taxon>Pseudomonadati</taxon>
        <taxon>Verrucomicrobiota</taxon>
        <taxon>Verrucomicrobiia</taxon>
        <taxon>Verrucomicrobiales</taxon>
        <taxon>Verrucomicrobiaceae</taxon>
        <taxon>Haloferula</taxon>
    </lineage>
</organism>
<feature type="active site" evidence="6">
    <location>
        <position position="194"/>
    </location>
</feature>
<dbReference type="PANTHER" id="PTHR42742">
    <property type="entry name" value="TRANSCRIPTIONAL REPRESSOR MPRA"/>
    <property type="match status" value="1"/>
</dbReference>
<evidence type="ECO:0000256" key="3">
    <source>
        <dbReference type="ARBA" id="ARBA00029741"/>
    </source>
</evidence>
<keyword evidence="1 5" id="KW-0479">Metal-binding</keyword>
<comment type="caution">
    <text evidence="9">The sequence shown here is derived from an EMBL/GenBank/DDBJ whole genome shotgun (WGS) entry which is preliminary data.</text>
</comment>
<dbReference type="Gene3D" id="2.60.120.10">
    <property type="entry name" value="Jelly Rolls"/>
    <property type="match status" value="2"/>
</dbReference>
<dbReference type="Pfam" id="PF20511">
    <property type="entry name" value="PMI_typeI_cat"/>
    <property type="match status" value="1"/>
</dbReference>
<dbReference type="GO" id="GO:0005975">
    <property type="term" value="P:carbohydrate metabolic process"/>
    <property type="evidence" value="ECO:0007669"/>
    <property type="project" value="InterPro"/>
</dbReference>
<dbReference type="InterPro" id="IPR049071">
    <property type="entry name" value="MPI_cupin_dom"/>
</dbReference>
<proteinExistence type="predicted"/>
<evidence type="ECO:0000313" key="9">
    <source>
        <dbReference type="EMBL" id="MBB5351318.1"/>
    </source>
</evidence>
<dbReference type="Proteomes" id="UP000557717">
    <property type="component" value="Unassembled WGS sequence"/>
</dbReference>
<dbReference type="PIRSF" id="PIRSF036894">
    <property type="entry name" value="PMI_Firm_short"/>
    <property type="match status" value="1"/>
</dbReference>
<dbReference type="AlphaFoldDB" id="A0A840V9E1"/>
<keyword evidence="10" id="KW-1185">Reference proteome</keyword>
<dbReference type="EMBL" id="JACHFD010000006">
    <property type="protein sequence ID" value="MBB5351318.1"/>
    <property type="molecule type" value="Genomic_DNA"/>
</dbReference>
<evidence type="ECO:0000256" key="5">
    <source>
        <dbReference type="PIRSR" id="PIRSR036894-1"/>
    </source>
</evidence>
<dbReference type="RefSeq" id="WP_221285068.1">
    <property type="nucleotide sequence ID" value="NZ_JACHFD010000006.1"/>
</dbReference>
<evidence type="ECO:0000256" key="1">
    <source>
        <dbReference type="ARBA" id="ARBA00022723"/>
    </source>
</evidence>
<feature type="domain" description="Phosphomannose isomerase type I catalytic" evidence="7">
    <location>
        <begin position="7"/>
        <end position="108"/>
    </location>
</feature>
<dbReference type="InterPro" id="IPR014710">
    <property type="entry name" value="RmlC-like_jellyroll"/>
</dbReference>
<dbReference type="InterPro" id="IPR014628">
    <property type="entry name" value="Man6P_isomerase_Firm_short"/>
</dbReference>
<sequence>MEPITFKPLYMQRVWGGRTLETAYRRELPDDAPYGESWEVVDREGEQSVVVGGPLAGATLHELWSTRRDEIFGAGMPDCTRFPLLIKVLDARDDLSIQVHPPVDLAPALGGEPKTEMWYIADADPGAKLYVGLKNGVTREDFDRALADGTVADVVHAIQPKTGDSIFIPSGRLHAIGAGFLIHEIQQNSDTTYRVFDWNRLGLDGKPRDLHVEESLKSIDFDDFEPGMDVPDGTVIARCEYFVVEKIALAPGESEGNASEDRFSIFSVAEGQVTGSDGRIFKKGEFLLLPRGTSKLTASGRATLLRTTLP</sequence>